<keyword evidence="1" id="KW-0812">Transmembrane</keyword>
<evidence type="ECO:0000313" key="2">
    <source>
        <dbReference type="EMBL" id="KZA13990.1"/>
    </source>
</evidence>
<dbReference type="Proteomes" id="UP000076296">
    <property type="component" value="Unassembled WGS sequence"/>
</dbReference>
<reference evidence="4 8" key="3">
    <citation type="submission" date="2017-09" db="EMBL/GenBank/DDBJ databases">
        <title>Draft genome of Acinetobacter baumannii strain I43, a mercury resistant bacteria.</title>
        <authorList>
            <person name="Siqueira K.A."/>
            <person name="Mello I.S."/>
            <person name="Mendes T.A."/>
            <person name="Soares M.A."/>
        </authorList>
    </citation>
    <scope>NUCLEOTIDE SEQUENCE [LARGE SCALE GENOMIC DNA]</scope>
    <source>
        <strain evidence="4 8">I43</strain>
    </source>
</reference>
<dbReference type="Proteomes" id="UP000223291">
    <property type="component" value="Unassembled WGS sequence"/>
</dbReference>
<name>A0A0H4URW5_ACIBA</name>
<dbReference type="AlphaFoldDB" id="A0A0H4URW5"/>
<reference evidence="2 6" key="1">
    <citation type="submission" date="2016-01" db="EMBL/GenBank/DDBJ databases">
        <title>Draft sequences of Acinetobacter baumannii isolates from wounded military personnel.</title>
        <authorList>
            <person name="Arivett B.A."/>
            <person name="Fiester S.E."/>
            <person name="Ream D.C."/>
            <person name="Actis L.A."/>
        </authorList>
    </citation>
    <scope>NUCLEOTIDE SEQUENCE [LARGE SCALE GENOMIC DNA]</scope>
    <source>
        <strain evidence="2 6">AB2828</strain>
    </source>
</reference>
<reference evidence="3 7" key="2">
    <citation type="submission" date="2017-05" db="EMBL/GenBank/DDBJ databases">
        <title>Draft genome sequence of MDR A. baumannii AB360.</title>
        <authorList>
            <person name="Wareham D.W."/>
            <person name="Bean D.C."/>
        </authorList>
    </citation>
    <scope>NUCLEOTIDE SEQUENCE [LARGE SCALE GENOMIC DNA]</scope>
    <source>
        <strain evidence="3 7">AB360</strain>
    </source>
</reference>
<keyword evidence="1" id="KW-0472">Membrane</keyword>
<dbReference type="EMBL" id="NXDV01000016">
    <property type="protein sequence ID" value="PHQ01544.1"/>
    <property type="molecule type" value="Genomic_DNA"/>
</dbReference>
<evidence type="ECO:0000313" key="7">
    <source>
        <dbReference type="Proteomes" id="UP000197394"/>
    </source>
</evidence>
<protein>
    <submittedName>
        <fullName evidence="3">Uncharacterized protein</fullName>
    </submittedName>
</protein>
<dbReference type="EMBL" id="NGKM01000024">
    <property type="protein sequence ID" value="OWK65274.1"/>
    <property type="molecule type" value="Genomic_DNA"/>
</dbReference>
<dbReference type="Proteomes" id="UP000268239">
    <property type="component" value="Unassembled WGS sequence"/>
</dbReference>
<comment type="caution">
    <text evidence="3">The sequence shown here is derived from an EMBL/GenBank/DDBJ whole genome shotgun (WGS) entry which is preliminary data.</text>
</comment>
<evidence type="ECO:0000313" key="3">
    <source>
        <dbReference type="EMBL" id="OWK65274.1"/>
    </source>
</evidence>
<keyword evidence="1" id="KW-1133">Transmembrane helix</keyword>
<dbReference type="EMBL" id="LRDT01000038">
    <property type="protein sequence ID" value="KZA13990.1"/>
    <property type="molecule type" value="Genomic_DNA"/>
</dbReference>
<sequence length="64" mass="7737">MIYVYWTFQVLFFLIWIYCLSYLYTRNDKDDKFRIFALIGAVVFGLLTFYWNDTIAQLTGQGFI</sequence>
<evidence type="ECO:0000313" key="9">
    <source>
        <dbReference type="Proteomes" id="UP000268239"/>
    </source>
</evidence>
<feature type="transmembrane region" description="Helical" evidence="1">
    <location>
        <begin position="33"/>
        <end position="51"/>
    </location>
</feature>
<accession>A0A0H4URW5</accession>
<evidence type="ECO:0000313" key="4">
    <source>
        <dbReference type="EMBL" id="PHQ01544.1"/>
    </source>
</evidence>
<evidence type="ECO:0000313" key="6">
    <source>
        <dbReference type="Proteomes" id="UP000076296"/>
    </source>
</evidence>
<gene>
    <name evidence="3" type="ORF">CBE85_17375</name>
    <name evidence="4" type="ORF">CPI82_17000</name>
    <name evidence="5" type="ORF">EJ062_12650</name>
    <name evidence="2" type="ORF">LV35_02981</name>
</gene>
<organism evidence="3 7">
    <name type="scientific">Acinetobacter baumannii</name>
    <dbReference type="NCBI Taxonomy" id="470"/>
    <lineage>
        <taxon>Bacteria</taxon>
        <taxon>Pseudomonadati</taxon>
        <taxon>Pseudomonadota</taxon>
        <taxon>Gammaproteobacteria</taxon>
        <taxon>Moraxellales</taxon>
        <taxon>Moraxellaceae</taxon>
        <taxon>Acinetobacter</taxon>
        <taxon>Acinetobacter calcoaceticus/baumannii complex</taxon>
    </lineage>
</organism>
<evidence type="ECO:0000256" key="1">
    <source>
        <dbReference type="SAM" id="Phobius"/>
    </source>
</evidence>
<dbReference type="EMBL" id="RXLU01000071">
    <property type="protein sequence ID" value="RTQ76326.1"/>
    <property type="molecule type" value="Genomic_DNA"/>
</dbReference>
<evidence type="ECO:0000313" key="8">
    <source>
        <dbReference type="Proteomes" id="UP000223291"/>
    </source>
</evidence>
<dbReference type="Proteomes" id="UP000197394">
    <property type="component" value="Unassembled WGS sequence"/>
</dbReference>
<evidence type="ECO:0000313" key="5">
    <source>
        <dbReference type="EMBL" id="RTQ76326.1"/>
    </source>
</evidence>
<proteinExistence type="predicted"/>
<feature type="transmembrane region" description="Helical" evidence="1">
    <location>
        <begin position="6"/>
        <end position="24"/>
    </location>
</feature>
<reference evidence="5 9" key="4">
    <citation type="submission" date="2018-12" db="EMBL/GenBank/DDBJ databases">
        <title>Draft Genome Sequences Human Pathogenic Acinetobacter baumannii Strains.</title>
        <authorList>
            <person name="Madhi M."/>
            <person name="Ronco T."/>
            <person name="Olsen R.H."/>
            <person name="Hassani A."/>
        </authorList>
    </citation>
    <scope>NUCLEOTIDE SEQUENCE [LARGE SCALE GENOMIC DNA]</scope>
    <source>
        <strain evidence="5 9">AB3</strain>
    </source>
</reference>